<accession>A0A9D1KHP8</accession>
<dbReference type="Gene3D" id="3.40.50.150">
    <property type="entry name" value="Vaccinia Virus protein VP39"/>
    <property type="match status" value="1"/>
</dbReference>
<name>A0A9D1KHP8_9FIRM</name>
<keyword evidence="4" id="KW-0949">S-adenosyl-L-methionine</keyword>
<keyword evidence="5" id="KW-0443">Lipid metabolism</keyword>
<reference evidence="7" key="1">
    <citation type="submission" date="2020-10" db="EMBL/GenBank/DDBJ databases">
        <authorList>
            <person name="Gilroy R."/>
        </authorList>
    </citation>
    <scope>NUCLEOTIDE SEQUENCE</scope>
    <source>
        <strain evidence="7">CHK123-3438</strain>
    </source>
</reference>
<dbReference type="GO" id="GO:0008168">
    <property type="term" value="F:methyltransferase activity"/>
    <property type="evidence" value="ECO:0007669"/>
    <property type="project" value="UniProtKB-KW"/>
</dbReference>
<dbReference type="CDD" id="cd02440">
    <property type="entry name" value="AdoMet_MTases"/>
    <property type="match status" value="1"/>
</dbReference>
<keyword evidence="2 7" id="KW-0489">Methyltransferase</keyword>
<dbReference type="InterPro" id="IPR029063">
    <property type="entry name" value="SAM-dependent_MTases_sf"/>
</dbReference>
<dbReference type="PANTHER" id="PTHR43667:SF1">
    <property type="entry name" value="CYCLOPROPANE-FATTY-ACYL-PHOSPHOLIPID SYNTHASE"/>
    <property type="match status" value="1"/>
</dbReference>
<dbReference type="AlphaFoldDB" id="A0A9D1KHP8"/>
<dbReference type="InterPro" id="IPR041698">
    <property type="entry name" value="Methyltransf_25"/>
</dbReference>
<comment type="caution">
    <text evidence="7">The sequence shown here is derived from an EMBL/GenBank/DDBJ whole genome shotgun (WGS) entry which is preliminary data.</text>
</comment>
<dbReference type="SUPFAM" id="SSF53335">
    <property type="entry name" value="S-adenosyl-L-methionine-dependent methyltransferases"/>
    <property type="match status" value="1"/>
</dbReference>
<organism evidence="7 8">
    <name type="scientific">Candidatus Caccovicinus merdipullorum</name>
    <dbReference type="NCBI Taxonomy" id="2840724"/>
    <lineage>
        <taxon>Bacteria</taxon>
        <taxon>Bacillati</taxon>
        <taxon>Bacillota</taxon>
        <taxon>Clostridia</taxon>
        <taxon>Eubacteriales</taxon>
        <taxon>Candidatus Caccovicinus</taxon>
    </lineage>
</organism>
<proteinExistence type="inferred from homology"/>
<dbReference type="EMBL" id="DVKS01000208">
    <property type="protein sequence ID" value="HIT42912.1"/>
    <property type="molecule type" value="Genomic_DNA"/>
</dbReference>
<dbReference type="Proteomes" id="UP000886860">
    <property type="component" value="Unassembled WGS sequence"/>
</dbReference>
<evidence type="ECO:0000313" key="8">
    <source>
        <dbReference type="Proteomes" id="UP000886860"/>
    </source>
</evidence>
<comment type="similarity">
    <text evidence="1">Belongs to the CFA/CMAS family.</text>
</comment>
<dbReference type="InterPro" id="IPR050723">
    <property type="entry name" value="CFA/CMAS"/>
</dbReference>
<gene>
    <name evidence="7" type="ORF">IAB60_12600</name>
</gene>
<evidence type="ECO:0000259" key="6">
    <source>
        <dbReference type="Pfam" id="PF13649"/>
    </source>
</evidence>
<evidence type="ECO:0000256" key="1">
    <source>
        <dbReference type="ARBA" id="ARBA00010815"/>
    </source>
</evidence>
<evidence type="ECO:0000256" key="2">
    <source>
        <dbReference type="ARBA" id="ARBA00022603"/>
    </source>
</evidence>
<evidence type="ECO:0000256" key="4">
    <source>
        <dbReference type="ARBA" id="ARBA00022691"/>
    </source>
</evidence>
<keyword evidence="3" id="KW-0808">Transferase</keyword>
<dbReference type="GO" id="GO:0032259">
    <property type="term" value="P:methylation"/>
    <property type="evidence" value="ECO:0007669"/>
    <property type="project" value="UniProtKB-KW"/>
</dbReference>
<dbReference type="PANTHER" id="PTHR43667">
    <property type="entry name" value="CYCLOPROPANE-FATTY-ACYL-PHOSPHOLIPID SYNTHASE"/>
    <property type="match status" value="1"/>
</dbReference>
<evidence type="ECO:0000256" key="3">
    <source>
        <dbReference type="ARBA" id="ARBA00022679"/>
    </source>
</evidence>
<protein>
    <submittedName>
        <fullName evidence="7">Methyltransferase domain-containing protein</fullName>
    </submittedName>
</protein>
<reference evidence="7" key="2">
    <citation type="journal article" date="2021" name="PeerJ">
        <title>Extensive microbial diversity within the chicken gut microbiome revealed by metagenomics and culture.</title>
        <authorList>
            <person name="Gilroy R."/>
            <person name="Ravi A."/>
            <person name="Getino M."/>
            <person name="Pursley I."/>
            <person name="Horton D.L."/>
            <person name="Alikhan N.F."/>
            <person name="Baker D."/>
            <person name="Gharbi K."/>
            <person name="Hall N."/>
            <person name="Watson M."/>
            <person name="Adriaenssens E.M."/>
            <person name="Foster-Nyarko E."/>
            <person name="Jarju S."/>
            <person name="Secka A."/>
            <person name="Antonio M."/>
            <person name="Oren A."/>
            <person name="Chaudhuri R.R."/>
            <person name="La Ragione R."/>
            <person name="Hildebrand F."/>
            <person name="Pallen M.J."/>
        </authorList>
    </citation>
    <scope>NUCLEOTIDE SEQUENCE</scope>
    <source>
        <strain evidence="7">CHK123-3438</strain>
    </source>
</reference>
<sequence length="194" mass="22043">MDPIDYYNKYAAKVFEDTVDQNMDAITAPFLELLEEGDTILDMGCGSGRDSLTFYDLGYDVTPLDGSEEMCRLAEVHTGLDVLQMTYEEMAFDGAFDGVWACGAFVHIPKDEMPALFRKVARALTEDGIFYLSMRLGDFEGFQGERYFSCYSEKELRSLVEGDGLFTVLKEWVTRDVRSGHSDIQWINILARKK</sequence>
<evidence type="ECO:0000313" key="7">
    <source>
        <dbReference type="EMBL" id="HIT42912.1"/>
    </source>
</evidence>
<dbReference type="Pfam" id="PF13649">
    <property type="entry name" value="Methyltransf_25"/>
    <property type="match status" value="1"/>
</dbReference>
<feature type="domain" description="Methyltransferase" evidence="6">
    <location>
        <begin position="40"/>
        <end position="128"/>
    </location>
</feature>
<dbReference type="GO" id="GO:0006629">
    <property type="term" value="P:lipid metabolic process"/>
    <property type="evidence" value="ECO:0007669"/>
    <property type="project" value="UniProtKB-KW"/>
</dbReference>
<evidence type="ECO:0000256" key="5">
    <source>
        <dbReference type="ARBA" id="ARBA00023098"/>
    </source>
</evidence>